<dbReference type="GO" id="GO:0042773">
    <property type="term" value="P:ATP synthesis coupled electron transport"/>
    <property type="evidence" value="ECO:0007669"/>
    <property type="project" value="InterPro"/>
</dbReference>
<comment type="similarity">
    <text evidence="2 16">Belongs to the complex I subunit 4 family.</text>
</comment>
<evidence type="ECO:0000256" key="11">
    <source>
        <dbReference type="ARBA" id="ARBA00023027"/>
    </source>
</evidence>
<dbReference type="Pfam" id="PF01059">
    <property type="entry name" value="Oxidored_q5_N"/>
    <property type="match status" value="1"/>
</dbReference>
<feature type="transmembrane region" description="Helical" evidence="16">
    <location>
        <begin position="308"/>
        <end position="328"/>
    </location>
</feature>
<feature type="transmembrane region" description="Helical" evidence="16">
    <location>
        <begin position="348"/>
        <end position="368"/>
    </location>
</feature>
<dbReference type="RefSeq" id="YP_009503286.1">
    <property type="nucleotide sequence ID" value="NC_038182.1"/>
</dbReference>
<dbReference type="AlphaFoldDB" id="A0A344H1D5"/>
<keyword evidence="5 16" id="KW-0813">Transport</keyword>
<feature type="transmembrane region" description="Helical" evidence="16">
    <location>
        <begin position="222"/>
        <end position="242"/>
    </location>
</feature>
<evidence type="ECO:0000313" key="19">
    <source>
        <dbReference type="EMBL" id="AXA45200.1"/>
    </source>
</evidence>
<dbReference type="EMBL" id="MH308389">
    <property type="protein sequence ID" value="AXA45200.1"/>
    <property type="molecule type" value="Genomic_DNA"/>
</dbReference>
<protein>
    <recommendedName>
        <fullName evidence="4 16">NADH-ubiquinone oxidoreductase chain 4</fullName>
        <ecNumber evidence="3 16">7.1.1.2</ecNumber>
    </recommendedName>
</protein>
<feature type="transmembrane region" description="Helical" evidence="16">
    <location>
        <begin position="113"/>
        <end position="134"/>
    </location>
</feature>
<feature type="transmembrane region" description="Helical" evidence="16">
    <location>
        <begin position="21"/>
        <end position="40"/>
    </location>
</feature>
<dbReference type="GO" id="GO:0048039">
    <property type="term" value="F:ubiquinone binding"/>
    <property type="evidence" value="ECO:0007669"/>
    <property type="project" value="TreeGrafter"/>
</dbReference>
<comment type="catalytic activity">
    <reaction evidence="15 16">
        <text>a ubiquinone + NADH + 5 H(+)(in) = a ubiquinol + NAD(+) + 4 H(+)(out)</text>
        <dbReference type="Rhea" id="RHEA:29091"/>
        <dbReference type="Rhea" id="RHEA-COMP:9565"/>
        <dbReference type="Rhea" id="RHEA-COMP:9566"/>
        <dbReference type="ChEBI" id="CHEBI:15378"/>
        <dbReference type="ChEBI" id="CHEBI:16389"/>
        <dbReference type="ChEBI" id="CHEBI:17976"/>
        <dbReference type="ChEBI" id="CHEBI:57540"/>
        <dbReference type="ChEBI" id="CHEBI:57945"/>
        <dbReference type="EC" id="7.1.1.2"/>
    </reaction>
</comment>
<evidence type="ECO:0000256" key="4">
    <source>
        <dbReference type="ARBA" id="ARBA00021006"/>
    </source>
</evidence>
<keyword evidence="7 16" id="KW-0812">Transmembrane</keyword>
<dbReference type="GO" id="GO:0003954">
    <property type="term" value="F:NADH dehydrogenase activity"/>
    <property type="evidence" value="ECO:0007669"/>
    <property type="project" value="TreeGrafter"/>
</dbReference>
<keyword evidence="9 16" id="KW-0249">Electron transport</keyword>
<evidence type="ECO:0000256" key="1">
    <source>
        <dbReference type="ARBA" id="ARBA00004225"/>
    </source>
</evidence>
<evidence type="ECO:0000256" key="3">
    <source>
        <dbReference type="ARBA" id="ARBA00012944"/>
    </source>
</evidence>
<name>A0A344H1D5_9COND</name>
<evidence type="ECO:0000259" key="18">
    <source>
        <dbReference type="Pfam" id="PF01059"/>
    </source>
</evidence>
<dbReference type="InterPro" id="IPR000260">
    <property type="entry name" value="NADH4_N"/>
</dbReference>
<feature type="domain" description="NADH:ubiquinone oxidoreductase chain 4 N-terminal" evidence="18">
    <location>
        <begin position="1"/>
        <end position="105"/>
    </location>
</feature>
<dbReference type="InterPro" id="IPR003918">
    <property type="entry name" value="NADH_UbQ_OxRdtase"/>
</dbReference>
<evidence type="ECO:0000256" key="9">
    <source>
        <dbReference type="ARBA" id="ARBA00022982"/>
    </source>
</evidence>
<reference evidence="19" key="1">
    <citation type="journal article" date="2018" name="Mol. Phylogenet. Evol.">
        <title>Phylogenetic relationships of the conoidean snails (Gastropoda: Caenogastropoda) based on mitochondrial genomes.</title>
        <authorList>
            <person name="Uribe J.E."/>
            <person name="Zardoya R."/>
            <person name="Puillandre N."/>
        </authorList>
    </citation>
    <scope>NUCLEOTIDE SEQUENCE</scope>
</reference>
<evidence type="ECO:0000256" key="16">
    <source>
        <dbReference type="RuleBase" id="RU003297"/>
    </source>
</evidence>
<dbReference type="CTD" id="4538"/>
<keyword evidence="11 16" id="KW-0520">NAD</keyword>
<dbReference type="PANTHER" id="PTHR43507">
    <property type="entry name" value="NADH-UBIQUINONE OXIDOREDUCTASE CHAIN 4"/>
    <property type="match status" value="1"/>
</dbReference>
<dbReference type="EC" id="7.1.1.2" evidence="3 16"/>
<comment type="subcellular location">
    <subcellularLocation>
        <location evidence="1 16">Mitochondrion membrane</location>
        <topology evidence="1 16">Multi-pass membrane protein</topology>
    </subcellularLocation>
</comment>
<feature type="transmembrane region" description="Helical" evidence="16">
    <location>
        <begin position="430"/>
        <end position="448"/>
    </location>
</feature>
<feature type="domain" description="NADH:quinone oxidoreductase/Mrp antiporter transmembrane" evidence="17">
    <location>
        <begin position="110"/>
        <end position="398"/>
    </location>
</feature>
<comment type="function">
    <text evidence="16">Core subunit of the mitochondrial membrane respiratory chain NADH dehydrogenase (Complex I) which catalyzes electron transfer from NADH through the respiratory chain, using ubiquinone as an electron acceptor. Essential for the catalytic activity and assembly of complex I.</text>
</comment>
<evidence type="ECO:0000256" key="12">
    <source>
        <dbReference type="ARBA" id="ARBA00023075"/>
    </source>
</evidence>
<feature type="transmembrane region" description="Helical" evidence="16">
    <location>
        <begin position="193"/>
        <end position="215"/>
    </location>
</feature>
<evidence type="ECO:0000259" key="17">
    <source>
        <dbReference type="Pfam" id="PF00361"/>
    </source>
</evidence>
<dbReference type="PRINTS" id="PR01437">
    <property type="entry name" value="NUOXDRDTASE4"/>
</dbReference>
<feature type="transmembrane region" description="Helical" evidence="16">
    <location>
        <begin position="284"/>
        <end position="302"/>
    </location>
</feature>
<keyword evidence="10 16" id="KW-1133">Transmembrane helix</keyword>
<evidence type="ECO:0000256" key="15">
    <source>
        <dbReference type="ARBA" id="ARBA00049551"/>
    </source>
</evidence>
<dbReference type="GeneID" id="37540451"/>
<organism evidence="19">
    <name type="scientific">Bathytoma punicea</name>
    <dbReference type="NCBI Taxonomy" id="542572"/>
    <lineage>
        <taxon>Eukaryota</taxon>
        <taxon>Metazoa</taxon>
        <taxon>Spiralia</taxon>
        <taxon>Lophotrochozoa</taxon>
        <taxon>Mollusca</taxon>
        <taxon>Gastropoda</taxon>
        <taxon>Caenogastropoda</taxon>
        <taxon>Neogastropoda</taxon>
        <taxon>Conoidea</taxon>
        <taxon>Conidae</taxon>
        <taxon>Bathytoma</taxon>
    </lineage>
</organism>
<feature type="transmembrane region" description="Helical" evidence="16">
    <location>
        <begin position="88"/>
        <end position="107"/>
    </location>
</feature>
<feature type="transmembrane region" description="Helical" evidence="16">
    <location>
        <begin position="146"/>
        <end position="164"/>
    </location>
</feature>
<evidence type="ECO:0000256" key="5">
    <source>
        <dbReference type="ARBA" id="ARBA00022448"/>
    </source>
</evidence>
<feature type="transmembrane region" description="Helical" evidence="16">
    <location>
        <begin position="52"/>
        <end position="76"/>
    </location>
</feature>
<gene>
    <name evidence="19" type="primary">ND4</name>
</gene>
<evidence type="ECO:0000256" key="6">
    <source>
        <dbReference type="ARBA" id="ARBA00022660"/>
    </source>
</evidence>
<proteinExistence type="inferred from homology"/>
<evidence type="ECO:0000256" key="8">
    <source>
        <dbReference type="ARBA" id="ARBA00022967"/>
    </source>
</evidence>
<feature type="transmembrane region" description="Helical" evidence="16">
    <location>
        <begin position="248"/>
        <end position="272"/>
    </location>
</feature>
<accession>A0A344H1D5</accession>
<feature type="transmembrane region" description="Helical" evidence="16">
    <location>
        <begin position="388"/>
        <end position="410"/>
    </location>
</feature>
<evidence type="ECO:0000256" key="14">
    <source>
        <dbReference type="ARBA" id="ARBA00023136"/>
    </source>
</evidence>
<evidence type="ECO:0000256" key="2">
    <source>
        <dbReference type="ARBA" id="ARBA00009025"/>
    </source>
</evidence>
<geneLocation type="mitochondrion" evidence="19"/>
<evidence type="ECO:0000256" key="13">
    <source>
        <dbReference type="ARBA" id="ARBA00023128"/>
    </source>
</evidence>
<keyword evidence="8" id="KW-1278">Translocase</keyword>
<dbReference type="GO" id="GO:0015990">
    <property type="term" value="P:electron transport coupled proton transport"/>
    <property type="evidence" value="ECO:0007669"/>
    <property type="project" value="TreeGrafter"/>
</dbReference>
<dbReference type="GO" id="GO:0031966">
    <property type="term" value="C:mitochondrial membrane"/>
    <property type="evidence" value="ECO:0007669"/>
    <property type="project" value="UniProtKB-SubCell"/>
</dbReference>
<dbReference type="InterPro" id="IPR001750">
    <property type="entry name" value="ND/Mrp_TM"/>
</dbReference>
<evidence type="ECO:0000256" key="7">
    <source>
        <dbReference type="ARBA" id="ARBA00022692"/>
    </source>
</evidence>
<keyword evidence="6 16" id="KW-0679">Respiratory chain</keyword>
<evidence type="ECO:0000256" key="10">
    <source>
        <dbReference type="ARBA" id="ARBA00022989"/>
    </source>
</evidence>
<keyword evidence="13 16" id="KW-0496">Mitochondrion</keyword>
<keyword evidence="12 16" id="KW-0830">Ubiquinone</keyword>
<dbReference type="PANTHER" id="PTHR43507:SF20">
    <property type="entry name" value="NADH-UBIQUINONE OXIDOREDUCTASE CHAIN 4"/>
    <property type="match status" value="1"/>
</dbReference>
<sequence length="457" mass="51948">MLGILFFSTILLIMPYSKESWYYKMWSLALVSMLSLGHLFTPFFTYEALNSFMAYDSMSTLLISLTLWISLMMLLASQQSIKVMNNNFFLFSKFIVLMNLILVLTFLSSSSLLFYFMFEASLVPTLMLILGWGYQPERLQAGMYMMIYTVAASLPLLFSILWLTQKFSSSEMLMISSLRLHCCDTENLWSWNFLTFLVFTAFLVKLPMFSVHLWLPKAHVEAPVAGSMVLAAILLKLGGYGILRSYQYFNFISSQTCIILFSLAMWGGMLTSIICFRQVDLKSLIAYSSIGHMSLMLAGAFSNSSWGWSGALVLMLSHGFCSSALFALANYTYEKTYTRSLFLSKGMLMLLPALAMWWFLFCIMNMAAPPSINLLGEIMIFPSTIFSSSYYLIPLGFMSFLAALYSMYLFTAIHHGGNPKFTKPFNQIKAPGFSLFLLHWIPGNIMILKSDLISMWI</sequence>
<dbReference type="GO" id="GO:0008137">
    <property type="term" value="F:NADH dehydrogenase (ubiquinone) activity"/>
    <property type="evidence" value="ECO:0007669"/>
    <property type="project" value="UniProtKB-UniRule"/>
</dbReference>
<keyword evidence="14 16" id="KW-0472">Membrane</keyword>
<dbReference type="Pfam" id="PF00361">
    <property type="entry name" value="Proton_antipo_M"/>
    <property type="match status" value="1"/>
</dbReference>